<dbReference type="KEGG" id="fsa:C5Q98_04860"/>
<keyword evidence="1" id="KW-0812">Transmembrane</keyword>
<feature type="transmembrane region" description="Helical" evidence="1">
    <location>
        <begin position="25"/>
        <end position="45"/>
    </location>
</feature>
<feature type="transmembrane region" description="Helical" evidence="1">
    <location>
        <begin position="142"/>
        <end position="159"/>
    </location>
</feature>
<accession>A0A2S0KNH9</accession>
<reference evidence="3" key="1">
    <citation type="submission" date="2018-02" db="EMBL/GenBank/DDBJ databases">
        <authorList>
            <person name="Holder M.E."/>
            <person name="Ajami N.J."/>
            <person name="Petrosino J.F."/>
        </authorList>
    </citation>
    <scope>NUCLEOTIDE SEQUENCE [LARGE SCALE GENOMIC DNA]</scope>
    <source>
        <strain evidence="3">CCUG 47711</strain>
    </source>
</reference>
<dbReference type="InterPro" id="IPR018650">
    <property type="entry name" value="STSV1_Orf64"/>
</dbReference>
<organism evidence="2 3">
    <name type="scientific">Fastidiosipila sanguinis</name>
    <dbReference type="NCBI Taxonomy" id="236753"/>
    <lineage>
        <taxon>Bacteria</taxon>
        <taxon>Bacillati</taxon>
        <taxon>Bacillota</taxon>
        <taxon>Clostridia</taxon>
        <taxon>Eubacteriales</taxon>
        <taxon>Oscillospiraceae</taxon>
        <taxon>Fastidiosipila</taxon>
    </lineage>
</organism>
<feature type="transmembrane region" description="Helical" evidence="1">
    <location>
        <begin position="523"/>
        <end position="541"/>
    </location>
</feature>
<dbReference type="EMBL" id="CP027226">
    <property type="protein sequence ID" value="AVM42590.1"/>
    <property type="molecule type" value="Genomic_DNA"/>
</dbReference>
<dbReference type="Proteomes" id="UP000237947">
    <property type="component" value="Chromosome"/>
</dbReference>
<feature type="transmembrane region" description="Helical" evidence="1">
    <location>
        <begin position="342"/>
        <end position="361"/>
    </location>
</feature>
<feature type="transmembrane region" description="Helical" evidence="1">
    <location>
        <begin position="430"/>
        <end position="452"/>
    </location>
</feature>
<evidence type="ECO:0000313" key="2">
    <source>
        <dbReference type="EMBL" id="AVM42590.1"/>
    </source>
</evidence>
<dbReference type="AlphaFoldDB" id="A0A2S0KNH9"/>
<dbReference type="OrthoDB" id="2210955at2"/>
<feature type="transmembrane region" description="Helical" evidence="1">
    <location>
        <begin position="547"/>
        <end position="568"/>
    </location>
</feature>
<sequence length="725" mass="83849">MDSRSSHNNVYISNRGTKLGFRGELFIQAYFLLQALVLFIYGLQISDLSAKLFNPNFAFFQFSLYCLILSLLYLTETIVLNKRPELAKSKTELKNKEKYFSVLTFMFWALTIALKTNLWHLVAGLCLIAISYAYYNKAWGKAFNISFSILLVLLIQKLWQKDNSLPESFSGVAEYKYDIQIIKTYVLAVFLIVFTIFCIYVSYKYLANKQEKLDISKESSNKKLKVVTITLSVLALLIILTTQLYLWARLRSYSVSTYDMGIFTQMYHSIIRNGKPLSTVERDFQTSHFNIHVSPTLYLLVPLFKLFPYPETLQLSQIFVVYIALIPFLLLAKEYGLRSYKLVLAGAIFSLQPAFLLSNYYDFHENIFLAPCIMFLIYFIYKGNYIGIIISGLLLLGVKEDAVIYFVAIAIYLFIGYKDKKVTKLDYKKARLLAVFMIVVGVIVFTVNILYLRNFGTGDMSGRFSNLMPNEKYGLPGIILTLIFNPSFYLLTIFLPRKFIFLFLTLMFMGFLPLFIRRFSGLALLLPLLIINLSSNYAYQFELFFQYNYGSHLMLIILALIVVTDNLFDKKEDLSHEFSSHAEGKAKRISSVLISKNNLIDLGLIIAVTASVIINVYCLNNRSSTILKALIPSYRIEEYDKVLPKIPRDEIIWADPFFTTYLADTEFLYDLDHHKYKEGEQLPRYIVMPKIKINTLEDDIQLLIDEKYMLDDISGDYISVYKLME</sequence>
<feature type="transmembrane region" description="Helical" evidence="1">
    <location>
        <begin position="57"/>
        <end position="75"/>
    </location>
</feature>
<evidence type="ECO:0000256" key="1">
    <source>
        <dbReference type="SAM" id="Phobius"/>
    </source>
</evidence>
<keyword evidence="1" id="KW-1133">Transmembrane helix</keyword>
<feature type="transmembrane region" description="Helical" evidence="1">
    <location>
        <begin position="96"/>
        <end position="112"/>
    </location>
</feature>
<dbReference type="RefSeq" id="WP_106012544.1">
    <property type="nucleotide sequence ID" value="NZ_CP027226.1"/>
</dbReference>
<feature type="transmembrane region" description="Helical" evidence="1">
    <location>
        <begin position="312"/>
        <end position="330"/>
    </location>
</feature>
<feature type="transmembrane region" description="Helical" evidence="1">
    <location>
        <begin position="118"/>
        <end position="135"/>
    </location>
</feature>
<proteinExistence type="predicted"/>
<feature type="transmembrane region" description="Helical" evidence="1">
    <location>
        <begin position="367"/>
        <end position="395"/>
    </location>
</feature>
<gene>
    <name evidence="2" type="ORF">C5Q98_04860</name>
</gene>
<evidence type="ECO:0008006" key="4">
    <source>
        <dbReference type="Google" id="ProtNLM"/>
    </source>
</evidence>
<feature type="transmembrane region" description="Helical" evidence="1">
    <location>
        <begin position="402"/>
        <end position="418"/>
    </location>
</feature>
<keyword evidence="1" id="KW-0472">Membrane</keyword>
<dbReference type="Pfam" id="PF09852">
    <property type="entry name" value="DUF2079"/>
    <property type="match status" value="1"/>
</dbReference>
<feature type="transmembrane region" description="Helical" evidence="1">
    <location>
        <begin position="473"/>
        <end position="493"/>
    </location>
</feature>
<feature type="transmembrane region" description="Helical" evidence="1">
    <location>
        <begin position="224"/>
        <end position="248"/>
    </location>
</feature>
<feature type="transmembrane region" description="Helical" evidence="1">
    <location>
        <begin position="179"/>
        <end position="203"/>
    </location>
</feature>
<name>A0A2S0KNH9_9FIRM</name>
<evidence type="ECO:0000313" key="3">
    <source>
        <dbReference type="Proteomes" id="UP000237947"/>
    </source>
</evidence>
<protein>
    <recommendedName>
        <fullName evidence="4">DUF2079 domain-containing protein</fullName>
    </recommendedName>
</protein>
<feature type="transmembrane region" description="Helical" evidence="1">
    <location>
        <begin position="598"/>
        <end position="617"/>
    </location>
</feature>
<keyword evidence="3" id="KW-1185">Reference proteome</keyword>